<comment type="caution">
    <text evidence="2">The sequence shown here is derived from an EMBL/GenBank/DDBJ whole genome shotgun (WGS) entry which is preliminary data.</text>
</comment>
<evidence type="ECO:0000313" key="2">
    <source>
        <dbReference type="EMBL" id="ETX11615.1"/>
    </source>
</evidence>
<dbReference type="PANTHER" id="PTHR43792:SF1">
    <property type="entry name" value="N-ACETYLTRANSFERASE DOMAIN-CONTAINING PROTEIN"/>
    <property type="match status" value="1"/>
</dbReference>
<dbReference type="InterPro" id="IPR051531">
    <property type="entry name" value="N-acetyltransferase"/>
</dbReference>
<protein>
    <submittedName>
        <fullName evidence="2">Acetyltransferase</fullName>
    </submittedName>
</protein>
<dbReference type="EMBL" id="JAMB01000003">
    <property type="protein sequence ID" value="ETX11615.1"/>
    <property type="molecule type" value="Genomic_DNA"/>
</dbReference>
<dbReference type="PATRIC" id="fig|1122207.3.peg.1167"/>
<evidence type="ECO:0000259" key="1">
    <source>
        <dbReference type="Pfam" id="PF13302"/>
    </source>
</evidence>
<dbReference type="InterPro" id="IPR000182">
    <property type="entry name" value="GNAT_dom"/>
</dbReference>
<gene>
    <name evidence="2" type="ORF">MUS1_10115</name>
</gene>
<dbReference type="SUPFAM" id="SSF55729">
    <property type="entry name" value="Acyl-CoA N-acyltransferases (Nat)"/>
    <property type="match status" value="1"/>
</dbReference>
<dbReference type="AlphaFoldDB" id="X7E6W2"/>
<feature type="domain" description="N-acetyltransferase" evidence="1">
    <location>
        <begin position="9"/>
        <end position="148"/>
    </location>
</feature>
<dbReference type="PANTHER" id="PTHR43792">
    <property type="entry name" value="GNAT FAMILY, PUTATIVE (AFU_ORTHOLOGUE AFUA_3G00765)-RELATED-RELATED"/>
    <property type="match status" value="1"/>
</dbReference>
<accession>X7E6W2</accession>
<keyword evidence="2" id="KW-0808">Transferase</keyword>
<proteinExistence type="predicted"/>
<dbReference type="Pfam" id="PF13302">
    <property type="entry name" value="Acetyltransf_3"/>
    <property type="match status" value="1"/>
</dbReference>
<dbReference type="InterPro" id="IPR016181">
    <property type="entry name" value="Acyl_CoA_acyltransferase"/>
</dbReference>
<keyword evidence="3" id="KW-1185">Reference proteome</keyword>
<name>X7E6W2_9GAMM</name>
<evidence type="ECO:0000313" key="3">
    <source>
        <dbReference type="Proteomes" id="UP000054058"/>
    </source>
</evidence>
<dbReference type="eggNOG" id="COG1670">
    <property type="taxonomic scope" value="Bacteria"/>
</dbReference>
<dbReference type="Proteomes" id="UP000054058">
    <property type="component" value="Unassembled WGS sequence"/>
</dbReference>
<dbReference type="STRING" id="1122207.MUS1_10115"/>
<reference evidence="2 3" key="1">
    <citation type="submission" date="2014-01" db="EMBL/GenBank/DDBJ databases">
        <title>Marinomonas ushuaiensis DSM 15871 Genome Sequencing.</title>
        <authorList>
            <person name="Lai Q."/>
            <person name="Shao Z.S."/>
        </authorList>
    </citation>
    <scope>NUCLEOTIDE SEQUENCE [LARGE SCALE GENOMIC DNA]</scope>
    <source>
        <strain evidence="2 3">DSM 15871</strain>
    </source>
</reference>
<dbReference type="Gene3D" id="3.40.630.30">
    <property type="match status" value="1"/>
</dbReference>
<organism evidence="2 3">
    <name type="scientific">Marinomonas ushuaiensis DSM 15871</name>
    <dbReference type="NCBI Taxonomy" id="1122207"/>
    <lineage>
        <taxon>Bacteria</taxon>
        <taxon>Pseudomonadati</taxon>
        <taxon>Pseudomonadota</taxon>
        <taxon>Gammaproteobacteria</taxon>
        <taxon>Oceanospirillales</taxon>
        <taxon>Oceanospirillaceae</taxon>
        <taxon>Marinomonas</taxon>
    </lineage>
</organism>
<dbReference type="GO" id="GO:0016747">
    <property type="term" value="F:acyltransferase activity, transferring groups other than amino-acyl groups"/>
    <property type="evidence" value="ECO:0007669"/>
    <property type="project" value="InterPro"/>
</dbReference>
<sequence length="168" mass="18748">MLSVFETERLYICEITDKDSVALRLVLSDPEIMKYSIVGVHSDEDITKYIANCKQQYDTKGYGQWAIFSKADSAFIGICGLNSHSVEGEDLLHVSYRLSLSQQGKGFASEATSGVVDFCKVKLKRKYISALIDPNNVPSIKVATRSGFSFLKSSSIQGFKVDIYQVYF</sequence>